<evidence type="ECO:0000256" key="3">
    <source>
        <dbReference type="ARBA" id="ARBA00023295"/>
    </source>
</evidence>
<evidence type="ECO:0000259" key="5">
    <source>
        <dbReference type="Pfam" id="PF01055"/>
    </source>
</evidence>
<dbReference type="Gene3D" id="3.20.20.80">
    <property type="entry name" value="Glycosidases"/>
    <property type="match status" value="1"/>
</dbReference>
<dbReference type="AlphaFoldDB" id="A0ABD0L4Z2"/>
<dbReference type="Pfam" id="PF01055">
    <property type="entry name" value="Glyco_hydro_31_2nd"/>
    <property type="match status" value="1"/>
</dbReference>
<evidence type="ECO:0000256" key="1">
    <source>
        <dbReference type="ARBA" id="ARBA00007806"/>
    </source>
</evidence>
<gene>
    <name evidence="7" type="ORF">BaRGS_00014657</name>
</gene>
<keyword evidence="2 4" id="KW-0378">Hydrolase</keyword>
<comment type="caution">
    <text evidence="7">The sequence shown here is derived from an EMBL/GenBank/DDBJ whole genome shotgun (WGS) entry which is preliminary data.</text>
</comment>
<sequence length="336" mass="38081">MGFRVTLWTHPFMNLDSKAFPEAAENHYAIGTRGSHNPALVRWWNGKMAAILDVTNPAAVQWYLGRLEALKNKYNISSFKFDAGEAFFVPEAAQTFKPMSSPGVFSKEWAELAFEADPYVRHQEVRAAWNAQNLPIFVRIFDRWSAWEAVEGGLETLIPTTLTFGLLGYPFVLPDMIGGNAYADSGFTGGAYPDRELFIRWLEASALLPALQFSIAPWLYDEEVTNITRRYTQLHEKYAPTIISLARESVTTGNPIIRPLWWVAPEDPAALTISSQFLLGNDVMVAPVLVRGARRRDIYVLEGEWQDLLRGQKISGPVWLRDYEVHLDELPIFERA</sequence>
<evidence type="ECO:0000256" key="2">
    <source>
        <dbReference type="ARBA" id="ARBA00022801"/>
    </source>
</evidence>
<dbReference type="CDD" id="cd06592">
    <property type="entry name" value="GH31_NET37"/>
    <property type="match status" value="1"/>
</dbReference>
<dbReference type="InterPro" id="IPR048395">
    <property type="entry name" value="Glyco_hydro_31_C"/>
</dbReference>
<evidence type="ECO:0000256" key="4">
    <source>
        <dbReference type="RuleBase" id="RU361185"/>
    </source>
</evidence>
<protein>
    <recommendedName>
        <fullName evidence="9">Glycoside hydrolase family 31 protein</fullName>
    </recommendedName>
</protein>
<reference evidence="7 8" key="1">
    <citation type="journal article" date="2023" name="Sci. Data">
        <title>Genome assembly of the Korean intertidal mud-creeper Batillaria attramentaria.</title>
        <authorList>
            <person name="Patra A.K."/>
            <person name="Ho P.T."/>
            <person name="Jun S."/>
            <person name="Lee S.J."/>
            <person name="Kim Y."/>
            <person name="Won Y.J."/>
        </authorList>
    </citation>
    <scope>NUCLEOTIDE SEQUENCE [LARGE SCALE GENOMIC DNA]</scope>
    <source>
        <strain evidence="7">Wonlab-2016</strain>
    </source>
</reference>
<accession>A0ABD0L4Z2</accession>
<feature type="domain" description="Glycoside hydrolase family 31 TIM barrel" evidence="5">
    <location>
        <begin position="2"/>
        <end position="244"/>
    </location>
</feature>
<evidence type="ECO:0008006" key="9">
    <source>
        <dbReference type="Google" id="ProtNLM"/>
    </source>
</evidence>
<comment type="similarity">
    <text evidence="1 4">Belongs to the glycosyl hydrolase 31 family.</text>
</comment>
<evidence type="ECO:0000313" key="8">
    <source>
        <dbReference type="Proteomes" id="UP001519460"/>
    </source>
</evidence>
<dbReference type="SUPFAM" id="SSF51445">
    <property type="entry name" value="(Trans)glycosidases"/>
    <property type="match status" value="1"/>
</dbReference>
<dbReference type="InterPro" id="IPR017853">
    <property type="entry name" value="GH"/>
</dbReference>
<proteinExistence type="inferred from homology"/>
<feature type="domain" description="Glycosyl hydrolase family 31 C-terminal" evidence="6">
    <location>
        <begin position="253"/>
        <end position="335"/>
    </location>
</feature>
<name>A0ABD0L4Z2_9CAEN</name>
<dbReference type="SUPFAM" id="SSF51011">
    <property type="entry name" value="Glycosyl hydrolase domain"/>
    <property type="match status" value="1"/>
</dbReference>
<dbReference type="Gene3D" id="2.60.40.1180">
    <property type="entry name" value="Golgi alpha-mannosidase II"/>
    <property type="match status" value="1"/>
</dbReference>
<dbReference type="Proteomes" id="UP001519460">
    <property type="component" value="Unassembled WGS sequence"/>
</dbReference>
<dbReference type="InterPro" id="IPR000322">
    <property type="entry name" value="Glyco_hydro_31_TIM"/>
</dbReference>
<dbReference type="Pfam" id="PF21365">
    <property type="entry name" value="Glyco_hydro_31_3rd"/>
    <property type="match status" value="1"/>
</dbReference>
<dbReference type="PANTHER" id="PTHR43053:SF4">
    <property type="entry name" value="MYOGENESIS-REGULATING GLYCOSIDASE"/>
    <property type="match status" value="1"/>
</dbReference>
<keyword evidence="8" id="KW-1185">Reference proteome</keyword>
<organism evidence="7 8">
    <name type="scientific">Batillaria attramentaria</name>
    <dbReference type="NCBI Taxonomy" id="370345"/>
    <lineage>
        <taxon>Eukaryota</taxon>
        <taxon>Metazoa</taxon>
        <taxon>Spiralia</taxon>
        <taxon>Lophotrochozoa</taxon>
        <taxon>Mollusca</taxon>
        <taxon>Gastropoda</taxon>
        <taxon>Caenogastropoda</taxon>
        <taxon>Sorbeoconcha</taxon>
        <taxon>Cerithioidea</taxon>
        <taxon>Batillariidae</taxon>
        <taxon>Batillaria</taxon>
    </lineage>
</organism>
<dbReference type="GO" id="GO:0016798">
    <property type="term" value="F:hydrolase activity, acting on glycosyl bonds"/>
    <property type="evidence" value="ECO:0007669"/>
    <property type="project" value="UniProtKB-KW"/>
</dbReference>
<keyword evidence="3 4" id="KW-0326">Glycosidase</keyword>
<dbReference type="InterPro" id="IPR050985">
    <property type="entry name" value="Alpha-glycosidase_related"/>
</dbReference>
<evidence type="ECO:0000259" key="6">
    <source>
        <dbReference type="Pfam" id="PF21365"/>
    </source>
</evidence>
<dbReference type="InterPro" id="IPR013780">
    <property type="entry name" value="Glyco_hydro_b"/>
</dbReference>
<dbReference type="EMBL" id="JACVVK020000086">
    <property type="protein sequence ID" value="KAK7494184.1"/>
    <property type="molecule type" value="Genomic_DNA"/>
</dbReference>
<dbReference type="PANTHER" id="PTHR43053">
    <property type="entry name" value="GLYCOSIDASE FAMILY 31"/>
    <property type="match status" value="1"/>
</dbReference>
<evidence type="ECO:0000313" key="7">
    <source>
        <dbReference type="EMBL" id="KAK7494184.1"/>
    </source>
</evidence>